<dbReference type="AlphaFoldDB" id="A0A1T4W4J2"/>
<dbReference type="Pfam" id="PF09996">
    <property type="entry name" value="DUF2237"/>
    <property type="match status" value="1"/>
</dbReference>
<keyword evidence="4" id="KW-0418">Kinase</keyword>
<dbReference type="PANTHER" id="PTHR43615:SF1">
    <property type="entry name" value="PPDK_N DOMAIN-CONTAINING PROTEIN"/>
    <property type="match status" value="1"/>
</dbReference>
<dbReference type="OrthoDB" id="9765468at2"/>
<accession>A0A1T4W4J2</accession>
<proteinExistence type="predicted"/>
<dbReference type="InterPro" id="IPR008279">
    <property type="entry name" value="PEP-util_enz_mobile_dom"/>
</dbReference>
<dbReference type="STRING" id="1121442.SAMN02745702_01584"/>
<dbReference type="Pfam" id="PF01326">
    <property type="entry name" value="PPDK_N"/>
    <property type="match status" value="1"/>
</dbReference>
<dbReference type="SUPFAM" id="SSF56059">
    <property type="entry name" value="Glutathione synthetase ATP-binding domain-like"/>
    <property type="match status" value="1"/>
</dbReference>
<dbReference type="InterPro" id="IPR036637">
    <property type="entry name" value="Phosphohistidine_dom_sf"/>
</dbReference>
<dbReference type="Gene3D" id="3.30.1490.20">
    <property type="entry name" value="ATP-grasp fold, A domain"/>
    <property type="match status" value="1"/>
</dbReference>
<evidence type="ECO:0000313" key="5">
    <source>
        <dbReference type="Proteomes" id="UP000189733"/>
    </source>
</evidence>
<dbReference type="InterPro" id="IPR051549">
    <property type="entry name" value="PEP_Utilizing_Enz"/>
</dbReference>
<sequence length="825" mass="91310">MQLFSPFSASTPKASLLSAGSKAQNLLALLQHGIAIPKTLYIHESAYAAFVSETHILPRLKEFLSADLSALRWEEIWDIALRVRHLFSSTPLPDWLESTLLGEIEHQFGTGELAIRSCSSMEDSVYSHAGLHDSFLHSQSPAEHIQHIRLVWASLWSDRSLLYRREMQLQPESSSMGVLVQEMQPGQYSGIMFTVDPTNGDQSVIEAHRGSAEDAVSDAAETERLLFERGTGKLLVHRLPQHSNASTLPEELPLRLFRLGEKAEQLFTSPQDIEWTVLDGIPVLLQSRPITTLQASPNATGWRDEDKRPWYMSLTRSYDNLKALEHKIDTEILPGMDAAKRDMDTISLSALSCEELEKELMRRRSLFEHWRTQYWKELIPFAHAIRLFGMLYNDALAPDDPFAFTSLLSGSGMLAIKRNTALRELAAMIEADPTLQEALTHRQLPESGPFAEALHTFMQDFGDLACNSGWCEEGPWGILKLLQGTHAEHILSQKHTPHHELEDAFFAAFPENKRETAQEILALARKSYQLRDDDNVYLGKIQSRYDAAVAEAEMRLADGRCSFDLPEKIRPTRKSTPEGMPWSSEGGDSTEPQAAGWAAAPGLAHGKARVIHSPQELFDFQEGEILVCDALDPNMTFVVPLAKGIVERRGGMLVHGAIIAREYGIPCVTGVHDATKQFRTGEELLVDGYRGAVLRHDSSTPAPGTNVLGGKLLLCSARPATGFMRTGFCATSEADRGTHVICARMTNAFLAFTREQGNDLTTPAPEHAFPGLQPGDFWCLCAGRWKEALEAGVAPPVLLAACEQSALSIVSLSDLTAHALDTPLE</sequence>
<feature type="region of interest" description="Disordered" evidence="1">
    <location>
        <begin position="567"/>
        <end position="594"/>
    </location>
</feature>
<dbReference type="InterPro" id="IPR018714">
    <property type="entry name" value="DUF2237"/>
</dbReference>
<dbReference type="GO" id="GO:0005524">
    <property type="term" value="F:ATP binding"/>
    <property type="evidence" value="ECO:0007669"/>
    <property type="project" value="InterPro"/>
</dbReference>
<evidence type="ECO:0000259" key="2">
    <source>
        <dbReference type="Pfam" id="PF00391"/>
    </source>
</evidence>
<reference evidence="4 5" key="1">
    <citation type="submission" date="2017-02" db="EMBL/GenBank/DDBJ databases">
        <authorList>
            <person name="Peterson S.W."/>
        </authorList>
    </citation>
    <scope>NUCLEOTIDE SEQUENCE [LARGE SCALE GENOMIC DNA]</scope>
    <source>
        <strain evidence="4 5">DSM 18034</strain>
    </source>
</reference>
<dbReference type="Gene3D" id="3.50.30.10">
    <property type="entry name" value="Phosphohistidine domain"/>
    <property type="match status" value="1"/>
</dbReference>
<keyword evidence="5" id="KW-1185">Reference proteome</keyword>
<dbReference type="Pfam" id="PF00391">
    <property type="entry name" value="PEP-utilizers"/>
    <property type="match status" value="1"/>
</dbReference>
<evidence type="ECO:0000256" key="1">
    <source>
        <dbReference type="SAM" id="MobiDB-lite"/>
    </source>
</evidence>
<dbReference type="Gene3D" id="3.30.470.20">
    <property type="entry name" value="ATP-grasp fold, B domain"/>
    <property type="match status" value="2"/>
</dbReference>
<dbReference type="InterPro" id="IPR013815">
    <property type="entry name" value="ATP_grasp_subdomain_1"/>
</dbReference>
<dbReference type="Proteomes" id="UP000189733">
    <property type="component" value="Unassembled WGS sequence"/>
</dbReference>
<feature type="domain" description="Pyruvate phosphate dikinase AMP/ATP-binding" evidence="3">
    <location>
        <begin position="18"/>
        <end position="297"/>
    </location>
</feature>
<keyword evidence="4" id="KW-0808">Transferase</keyword>
<gene>
    <name evidence="4" type="ORF">SAMN02745702_01584</name>
</gene>
<evidence type="ECO:0000313" key="4">
    <source>
        <dbReference type="EMBL" id="SKA71955.1"/>
    </source>
</evidence>
<dbReference type="InterPro" id="IPR002192">
    <property type="entry name" value="PPDK_AMP/ATP-bd"/>
</dbReference>
<keyword evidence="4" id="KW-0670">Pyruvate</keyword>
<evidence type="ECO:0000259" key="3">
    <source>
        <dbReference type="Pfam" id="PF01326"/>
    </source>
</evidence>
<protein>
    <submittedName>
        <fullName evidence="4">Pyruvate, water dikinase</fullName>
    </submittedName>
</protein>
<dbReference type="RefSeq" id="WP_078684857.1">
    <property type="nucleotide sequence ID" value="NZ_FUYA01000004.1"/>
</dbReference>
<organism evidence="4 5">
    <name type="scientific">Desulfobaculum bizertense DSM 18034</name>
    <dbReference type="NCBI Taxonomy" id="1121442"/>
    <lineage>
        <taxon>Bacteria</taxon>
        <taxon>Pseudomonadati</taxon>
        <taxon>Thermodesulfobacteriota</taxon>
        <taxon>Desulfovibrionia</taxon>
        <taxon>Desulfovibrionales</taxon>
        <taxon>Desulfovibrionaceae</taxon>
        <taxon>Desulfobaculum</taxon>
    </lineage>
</organism>
<dbReference type="GO" id="GO:0016301">
    <property type="term" value="F:kinase activity"/>
    <property type="evidence" value="ECO:0007669"/>
    <property type="project" value="UniProtKB-KW"/>
</dbReference>
<dbReference type="EMBL" id="FUYA01000004">
    <property type="protein sequence ID" value="SKA71955.1"/>
    <property type="molecule type" value="Genomic_DNA"/>
</dbReference>
<dbReference type="SUPFAM" id="SSF52009">
    <property type="entry name" value="Phosphohistidine domain"/>
    <property type="match status" value="1"/>
</dbReference>
<dbReference type="Gene3D" id="3.30.56.110">
    <property type="entry name" value="Protein of unknown function DUF2237"/>
    <property type="match status" value="1"/>
</dbReference>
<name>A0A1T4W4J2_9BACT</name>
<feature type="domain" description="PEP-utilising enzyme mobile" evidence="2">
    <location>
        <begin position="620"/>
        <end position="691"/>
    </location>
</feature>
<dbReference type="PANTHER" id="PTHR43615">
    <property type="entry name" value="PHOSPHOENOLPYRUVATE SYNTHASE-RELATED"/>
    <property type="match status" value="1"/>
</dbReference>